<keyword evidence="9 10" id="KW-1208">Phospholipid metabolism</keyword>
<dbReference type="GO" id="GO:0005886">
    <property type="term" value="C:plasma membrane"/>
    <property type="evidence" value="ECO:0007669"/>
    <property type="project" value="UniProtKB-SubCell"/>
</dbReference>
<feature type="transmembrane region" description="Helical" evidence="10">
    <location>
        <begin position="169"/>
        <end position="185"/>
    </location>
</feature>
<dbReference type="Proteomes" id="UP000267250">
    <property type="component" value="Chromosome"/>
</dbReference>
<dbReference type="Pfam" id="PF02660">
    <property type="entry name" value="G3P_acyltransf"/>
    <property type="match status" value="1"/>
</dbReference>
<dbReference type="RefSeq" id="WP_127016095.1">
    <property type="nucleotide sequence ID" value="NZ_CP016379.1"/>
</dbReference>
<comment type="function">
    <text evidence="10">Catalyzes the transfer of an acyl group from acyl-phosphate (acyl-PO(4)) to glycerol-3-phosphate (G3P) to form lysophosphatidic acid (LPA). This enzyme utilizes acyl-phosphate as fatty acyl donor, but not acyl-CoA or acyl-ACP.</text>
</comment>
<dbReference type="NCBIfam" id="TIGR00023">
    <property type="entry name" value="glycerol-3-phosphate 1-O-acyltransferase PlsY"/>
    <property type="match status" value="1"/>
</dbReference>
<evidence type="ECO:0000256" key="6">
    <source>
        <dbReference type="ARBA" id="ARBA00023098"/>
    </source>
</evidence>
<accession>A0A3S9SWP3</accession>
<comment type="pathway">
    <text evidence="10">Lipid metabolism; phospholipid metabolism.</text>
</comment>
<proteinExistence type="inferred from homology"/>
<evidence type="ECO:0000256" key="5">
    <source>
        <dbReference type="ARBA" id="ARBA00022989"/>
    </source>
</evidence>
<feature type="transmembrane region" description="Helical" evidence="10">
    <location>
        <begin position="113"/>
        <end position="137"/>
    </location>
</feature>
<evidence type="ECO:0000256" key="9">
    <source>
        <dbReference type="ARBA" id="ARBA00023264"/>
    </source>
</evidence>
<evidence type="ECO:0000256" key="8">
    <source>
        <dbReference type="ARBA" id="ARBA00023209"/>
    </source>
</evidence>
<evidence type="ECO:0000313" key="12">
    <source>
        <dbReference type="Proteomes" id="UP000267250"/>
    </source>
</evidence>
<protein>
    <recommendedName>
        <fullName evidence="10">Glycerol-3-phosphate acyltransferase</fullName>
    </recommendedName>
    <alternativeName>
        <fullName evidence="10">Acyl-PO4 G3P acyltransferase</fullName>
    </alternativeName>
    <alternativeName>
        <fullName evidence="10">Acyl-phosphate--glycerol-3-phosphate acyltransferase</fullName>
    </alternativeName>
    <alternativeName>
        <fullName evidence="10">G3P acyltransferase</fullName>
        <shortName evidence="10">GPAT</shortName>
        <ecNumber evidence="10">2.3.1.275</ecNumber>
    </alternativeName>
    <alternativeName>
        <fullName evidence="10">Lysophosphatidic acid synthase</fullName>
        <shortName evidence="10">LPA synthase</shortName>
    </alternativeName>
</protein>
<comment type="subcellular location">
    <subcellularLocation>
        <location evidence="10">Cell membrane</location>
        <topology evidence="10">Multi-pass membrane protein</topology>
    </subcellularLocation>
</comment>
<evidence type="ECO:0000256" key="10">
    <source>
        <dbReference type="HAMAP-Rule" id="MF_01043"/>
    </source>
</evidence>
<evidence type="ECO:0000256" key="7">
    <source>
        <dbReference type="ARBA" id="ARBA00023136"/>
    </source>
</evidence>
<dbReference type="GO" id="GO:0043772">
    <property type="term" value="F:acyl-phosphate glycerol-3-phosphate acyltransferase activity"/>
    <property type="evidence" value="ECO:0007669"/>
    <property type="project" value="UniProtKB-UniRule"/>
</dbReference>
<keyword evidence="8 10" id="KW-0594">Phospholipid biosynthesis</keyword>
<dbReference type="EMBL" id="CP016379">
    <property type="protein sequence ID" value="AZR72763.1"/>
    <property type="molecule type" value="Genomic_DNA"/>
</dbReference>
<evidence type="ECO:0000256" key="4">
    <source>
        <dbReference type="ARBA" id="ARBA00022692"/>
    </source>
</evidence>
<dbReference type="UniPathway" id="UPA00085"/>
<comment type="similarity">
    <text evidence="10">Belongs to the PlsY family.</text>
</comment>
<dbReference type="InterPro" id="IPR003811">
    <property type="entry name" value="G3P_acylTferase_PlsY"/>
</dbReference>
<organism evidence="11 12">
    <name type="scientific">Anoxybacter fermentans</name>
    <dbReference type="NCBI Taxonomy" id="1323375"/>
    <lineage>
        <taxon>Bacteria</taxon>
        <taxon>Bacillati</taxon>
        <taxon>Bacillota</taxon>
        <taxon>Clostridia</taxon>
        <taxon>Halanaerobiales</taxon>
        <taxon>Anoxybacter</taxon>
    </lineage>
</organism>
<keyword evidence="3 10" id="KW-0808">Transferase</keyword>
<keyword evidence="2 10" id="KW-0444">Lipid biosynthesis</keyword>
<keyword evidence="7 10" id="KW-0472">Membrane</keyword>
<dbReference type="AlphaFoldDB" id="A0A3S9SWP3"/>
<evidence type="ECO:0000256" key="2">
    <source>
        <dbReference type="ARBA" id="ARBA00022516"/>
    </source>
</evidence>
<name>A0A3S9SWP3_9FIRM</name>
<dbReference type="OrthoDB" id="9777124at2"/>
<sequence>MKLFLIFVLSYLLGSIPTGYIVAKKLKGIDIREYGSGNTGATNVFRVLGSKAGLITAIGDVGKGILAILIAKSTVTEPIWGLKPETIYLICGILVIAGHNWSIFLGFNGGKGIATTAGVLLTLLPYLLLILVFVWLPIVYLTRYVSLGSIISGLMVPILMILFKEPGEYILFGIVIAIFVVYRHRSNIQRLLKGTENKIQLPGKKKSRRVR</sequence>
<feature type="transmembrane region" description="Helical" evidence="10">
    <location>
        <begin position="87"/>
        <end position="107"/>
    </location>
</feature>
<keyword evidence="5 10" id="KW-1133">Transmembrane helix</keyword>
<dbReference type="KEGG" id="aft:BBF96_04760"/>
<dbReference type="HAMAP" id="MF_01043">
    <property type="entry name" value="PlsY"/>
    <property type="match status" value="1"/>
</dbReference>
<keyword evidence="6 10" id="KW-0443">Lipid metabolism</keyword>
<keyword evidence="12" id="KW-1185">Reference proteome</keyword>
<feature type="transmembrane region" description="Helical" evidence="10">
    <location>
        <begin position="52"/>
        <end position="75"/>
    </location>
</feature>
<comment type="catalytic activity">
    <reaction evidence="10">
        <text>an acyl phosphate + sn-glycerol 3-phosphate = a 1-acyl-sn-glycero-3-phosphate + phosphate</text>
        <dbReference type="Rhea" id="RHEA:34075"/>
        <dbReference type="ChEBI" id="CHEBI:43474"/>
        <dbReference type="ChEBI" id="CHEBI:57597"/>
        <dbReference type="ChEBI" id="CHEBI:57970"/>
        <dbReference type="ChEBI" id="CHEBI:59918"/>
        <dbReference type="EC" id="2.3.1.275"/>
    </reaction>
</comment>
<evidence type="ECO:0000256" key="3">
    <source>
        <dbReference type="ARBA" id="ARBA00022679"/>
    </source>
</evidence>
<keyword evidence="1 10" id="KW-1003">Cell membrane</keyword>
<evidence type="ECO:0000313" key="11">
    <source>
        <dbReference type="EMBL" id="AZR72763.1"/>
    </source>
</evidence>
<dbReference type="SMART" id="SM01207">
    <property type="entry name" value="G3P_acyltransf"/>
    <property type="match status" value="1"/>
</dbReference>
<comment type="subunit">
    <text evidence="10">Probably interacts with PlsX.</text>
</comment>
<dbReference type="GO" id="GO:0008654">
    <property type="term" value="P:phospholipid biosynthetic process"/>
    <property type="evidence" value="ECO:0007669"/>
    <property type="project" value="UniProtKB-UniRule"/>
</dbReference>
<dbReference type="EC" id="2.3.1.275" evidence="10"/>
<evidence type="ECO:0000256" key="1">
    <source>
        <dbReference type="ARBA" id="ARBA00022475"/>
    </source>
</evidence>
<reference evidence="11 12" key="1">
    <citation type="submission" date="2016-07" db="EMBL/GenBank/DDBJ databases">
        <title>Genome and transcriptome analysis of iron-reducing fermentative bacteria Anoxybacter fermentans.</title>
        <authorList>
            <person name="Zeng X."/>
            <person name="Shao Z."/>
        </authorList>
    </citation>
    <scope>NUCLEOTIDE SEQUENCE [LARGE SCALE GENOMIC DNA]</scope>
    <source>
        <strain evidence="11 12">DY22613</strain>
    </source>
</reference>
<gene>
    <name evidence="10" type="primary">plsY</name>
    <name evidence="11" type="ORF">BBF96_04760</name>
</gene>
<keyword evidence="11" id="KW-0012">Acyltransferase</keyword>
<dbReference type="PANTHER" id="PTHR30309:SF0">
    <property type="entry name" value="GLYCEROL-3-PHOSPHATE ACYLTRANSFERASE-RELATED"/>
    <property type="match status" value="1"/>
</dbReference>
<keyword evidence="4 10" id="KW-0812">Transmembrane</keyword>
<dbReference type="PANTHER" id="PTHR30309">
    <property type="entry name" value="INNER MEMBRANE PROTEIN YGIH"/>
    <property type="match status" value="1"/>
</dbReference>